<evidence type="ECO:0000313" key="2">
    <source>
        <dbReference type="Proteomes" id="UP000595140"/>
    </source>
</evidence>
<dbReference type="EMBL" id="OOIL02003368">
    <property type="protein sequence ID" value="VFQ87312.1"/>
    <property type="molecule type" value="Genomic_DNA"/>
</dbReference>
<gene>
    <name evidence="1" type="ORF">CCAM_LOCUS29088</name>
</gene>
<reference evidence="1 2" key="1">
    <citation type="submission" date="2018-04" db="EMBL/GenBank/DDBJ databases">
        <authorList>
            <person name="Vogel A."/>
        </authorList>
    </citation>
    <scope>NUCLEOTIDE SEQUENCE [LARGE SCALE GENOMIC DNA]</scope>
</reference>
<accession>A0A484MEX8</accession>
<dbReference type="OrthoDB" id="894159at2759"/>
<proteinExistence type="predicted"/>
<protein>
    <submittedName>
        <fullName evidence="1">Uncharacterized protein</fullName>
    </submittedName>
</protein>
<dbReference type="AlphaFoldDB" id="A0A484MEX8"/>
<sequence>MKKVKESCRPFLEIPSALLWEILGKLPVKTCLTSSRFTMFFQEFGDGGTFKLVELEKAFEFDDFGYCVVGVDDMIRGGSRIFGPWGPKFSYL</sequence>
<organism evidence="1 2">
    <name type="scientific">Cuscuta campestris</name>
    <dbReference type="NCBI Taxonomy" id="132261"/>
    <lineage>
        <taxon>Eukaryota</taxon>
        <taxon>Viridiplantae</taxon>
        <taxon>Streptophyta</taxon>
        <taxon>Embryophyta</taxon>
        <taxon>Tracheophyta</taxon>
        <taxon>Spermatophyta</taxon>
        <taxon>Magnoliopsida</taxon>
        <taxon>eudicotyledons</taxon>
        <taxon>Gunneridae</taxon>
        <taxon>Pentapetalae</taxon>
        <taxon>asterids</taxon>
        <taxon>lamiids</taxon>
        <taxon>Solanales</taxon>
        <taxon>Convolvulaceae</taxon>
        <taxon>Cuscuteae</taxon>
        <taxon>Cuscuta</taxon>
        <taxon>Cuscuta subgen. Grammica</taxon>
        <taxon>Cuscuta sect. Cleistogrammica</taxon>
    </lineage>
</organism>
<keyword evidence="2" id="KW-1185">Reference proteome</keyword>
<dbReference type="Proteomes" id="UP000595140">
    <property type="component" value="Unassembled WGS sequence"/>
</dbReference>
<name>A0A484MEX8_9ASTE</name>
<evidence type="ECO:0000313" key="1">
    <source>
        <dbReference type="EMBL" id="VFQ87312.1"/>
    </source>
</evidence>